<organism evidence="2 3">
    <name type="scientific">Dipteronia sinensis</name>
    <dbReference type="NCBI Taxonomy" id="43782"/>
    <lineage>
        <taxon>Eukaryota</taxon>
        <taxon>Viridiplantae</taxon>
        <taxon>Streptophyta</taxon>
        <taxon>Embryophyta</taxon>
        <taxon>Tracheophyta</taxon>
        <taxon>Spermatophyta</taxon>
        <taxon>Magnoliopsida</taxon>
        <taxon>eudicotyledons</taxon>
        <taxon>Gunneridae</taxon>
        <taxon>Pentapetalae</taxon>
        <taxon>rosids</taxon>
        <taxon>malvids</taxon>
        <taxon>Sapindales</taxon>
        <taxon>Sapindaceae</taxon>
        <taxon>Hippocastanoideae</taxon>
        <taxon>Acereae</taxon>
        <taxon>Dipteronia</taxon>
    </lineage>
</organism>
<dbReference type="SUPFAM" id="SSF56219">
    <property type="entry name" value="DNase I-like"/>
    <property type="match status" value="1"/>
</dbReference>
<reference evidence="2" key="1">
    <citation type="journal article" date="2023" name="Plant J.">
        <title>Genome sequences and population genomics provide insights into the demographic history, inbreeding, and mutation load of two 'living fossil' tree species of Dipteronia.</title>
        <authorList>
            <person name="Feng Y."/>
            <person name="Comes H.P."/>
            <person name="Chen J."/>
            <person name="Zhu S."/>
            <person name="Lu R."/>
            <person name="Zhang X."/>
            <person name="Li P."/>
            <person name="Qiu J."/>
            <person name="Olsen K.M."/>
            <person name="Qiu Y."/>
        </authorList>
    </citation>
    <scope>NUCLEOTIDE SEQUENCE</scope>
    <source>
        <strain evidence="2">NBL</strain>
    </source>
</reference>
<dbReference type="AlphaFoldDB" id="A0AAD9Z8M0"/>
<dbReference type="Proteomes" id="UP001281410">
    <property type="component" value="Unassembled WGS sequence"/>
</dbReference>
<dbReference type="PANTHER" id="PTHR33710:SF13">
    <property type="entry name" value="ENDONUCLEASE_EXONUCLEASE_PHOSPHATASE FAMILY PROTEIN"/>
    <property type="match status" value="1"/>
</dbReference>
<proteinExistence type="predicted"/>
<name>A0AAD9Z8M0_9ROSI</name>
<keyword evidence="3" id="KW-1185">Reference proteome</keyword>
<dbReference type="EMBL" id="JANJYJ010000772">
    <property type="protein sequence ID" value="KAK3172172.1"/>
    <property type="molecule type" value="Genomic_DNA"/>
</dbReference>
<evidence type="ECO:0000313" key="2">
    <source>
        <dbReference type="EMBL" id="KAK3172172.1"/>
    </source>
</evidence>
<dbReference type="InterPro" id="IPR036691">
    <property type="entry name" value="Endo/exonu/phosph_ase_sf"/>
</dbReference>
<gene>
    <name evidence="2" type="ORF">Dsin_032509</name>
</gene>
<sequence length="265" mass="30817">MKVHNVSVLAVSEPFQDVGLIRRCAMCLQFPNFSSNVKEGGKIWVFWKDNIQLEVAGSSNQCLTVLMFEDSGSLLTTFVYAKCSQIKRRELWEQLYAMAEFNECINRCGLLDLRFEGRQLYWCNGHQGLARSWAKLDRVLIDNEFVAKYGDAKACLLNRNTSNHAPILLQFVTDMERYGPTPFRFQNMWTSHVGWFLDVVGNSWNKTMVSESGLHQLVGKLKRMKQRLKVWNKETFGHVDGIIRELEERVEHYEEMLQAEYSEDI</sequence>
<evidence type="ECO:0000256" key="1">
    <source>
        <dbReference type="SAM" id="Coils"/>
    </source>
</evidence>
<evidence type="ECO:0000313" key="3">
    <source>
        <dbReference type="Proteomes" id="UP001281410"/>
    </source>
</evidence>
<dbReference type="PANTHER" id="PTHR33710">
    <property type="entry name" value="BNAC02G09200D PROTEIN"/>
    <property type="match status" value="1"/>
</dbReference>
<comment type="caution">
    <text evidence="2">The sequence shown here is derived from an EMBL/GenBank/DDBJ whole genome shotgun (WGS) entry which is preliminary data.</text>
</comment>
<accession>A0AAD9Z8M0</accession>
<feature type="coiled-coil region" evidence="1">
    <location>
        <begin position="214"/>
        <end position="263"/>
    </location>
</feature>
<protein>
    <submittedName>
        <fullName evidence="2">Uncharacterized protein</fullName>
    </submittedName>
</protein>
<keyword evidence="1" id="KW-0175">Coiled coil</keyword>